<evidence type="ECO:0000259" key="9">
    <source>
        <dbReference type="Pfam" id="PF01850"/>
    </source>
</evidence>
<comment type="cofactor">
    <cofactor evidence="1 8">
        <name>Mg(2+)</name>
        <dbReference type="ChEBI" id="CHEBI:18420"/>
    </cofactor>
</comment>
<dbReference type="GO" id="GO:0016787">
    <property type="term" value="F:hydrolase activity"/>
    <property type="evidence" value="ECO:0007669"/>
    <property type="project" value="UniProtKB-KW"/>
</dbReference>
<dbReference type="PANTHER" id="PTHR33653:SF1">
    <property type="entry name" value="RIBONUCLEASE VAPC2"/>
    <property type="match status" value="1"/>
</dbReference>
<comment type="similarity">
    <text evidence="7 8">Belongs to the PINc/VapC protein family.</text>
</comment>
<evidence type="ECO:0000256" key="7">
    <source>
        <dbReference type="ARBA" id="ARBA00038093"/>
    </source>
</evidence>
<dbReference type="AlphaFoldDB" id="A0A1G1VRC8"/>
<dbReference type="EMBL" id="MHCH01000013">
    <property type="protein sequence ID" value="OGY17949.1"/>
    <property type="molecule type" value="Genomic_DNA"/>
</dbReference>
<evidence type="ECO:0000256" key="5">
    <source>
        <dbReference type="ARBA" id="ARBA00022801"/>
    </source>
</evidence>
<dbReference type="InterPro" id="IPR050556">
    <property type="entry name" value="Type_II_TA_system_RNase"/>
</dbReference>
<dbReference type="Pfam" id="PF01850">
    <property type="entry name" value="PIN"/>
    <property type="match status" value="1"/>
</dbReference>
<sequence length="133" mass="14848">MKQVLIDTNAYSYLLRGDAVVEREIAAATEVLVSVITLGELYLGFNEGKQLKGNLEDLGNFLKKPSVKVVDIDAGVAVTYGQVKYALRKKGTPISENDVWIAAQAIEVKAELITYDRHFLVVPRLKLWKELKN</sequence>
<feature type="binding site" evidence="8">
    <location>
        <position position="98"/>
    </location>
    <ligand>
        <name>Mg(2+)</name>
        <dbReference type="ChEBI" id="CHEBI:18420"/>
    </ligand>
</feature>
<feature type="binding site" evidence="8">
    <location>
        <position position="7"/>
    </location>
    <ligand>
        <name>Mg(2+)</name>
        <dbReference type="ChEBI" id="CHEBI:18420"/>
    </ligand>
</feature>
<feature type="domain" description="PIN" evidence="9">
    <location>
        <begin position="4"/>
        <end position="123"/>
    </location>
</feature>
<dbReference type="GO" id="GO:0004540">
    <property type="term" value="F:RNA nuclease activity"/>
    <property type="evidence" value="ECO:0007669"/>
    <property type="project" value="InterPro"/>
</dbReference>
<organism evidence="10 11">
    <name type="scientific">Candidatus Chisholmbacteria bacterium RIFCSPHIGHO2_01_FULL_48_12</name>
    <dbReference type="NCBI Taxonomy" id="1797589"/>
    <lineage>
        <taxon>Bacteria</taxon>
        <taxon>Candidatus Chisholmiibacteriota</taxon>
    </lineage>
</organism>
<keyword evidence="5 8" id="KW-0378">Hydrolase</keyword>
<keyword evidence="8" id="KW-0800">Toxin</keyword>
<dbReference type="Proteomes" id="UP000177324">
    <property type="component" value="Unassembled WGS sequence"/>
</dbReference>
<dbReference type="InterPro" id="IPR002716">
    <property type="entry name" value="PIN_dom"/>
</dbReference>
<dbReference type="GO" id="GO:0090729">
    <property type="term" value="F:toxin activity"/>
    <property type="evidence" value="ECO:0007669"/>
    <property type="project" value="UniProtKB-KW"/>
</dbReference>
<protein>
    <recommendedName>
        <fullName evidence="8">Ribonuclease VapC</fullName>
        <shortName evidence="8">RNase VapC</shortName>
        <ecNumber evidence="8">3.1.-.-</ecNumber>
    </recommendedName>
    <alternativeName>
        <fullName evidence="8">Toxin VapC</fullName>
    </alternativeName>
</protein>
<evidence type="ECO:0000256" key="4">
    <source>
        <dbReference type="ARBA" id="ARBA00022723"/>
    </source>
</evidence>
<keyword evidence="6 8" id="KW-0460">Magnesium</keyword>
<reference evidence="10 11" key="1">
    <citation type="journal article" date="2016" name="Nat. Commun.">
        <title>Thousands of microbial genomes shed light on interconnected biogeochemical processes in an aquifer system.</title>
        <authorList>
            <person name="Anantharaman K."/>
            <person name="Brown C.T."/>
            <person name="Hug L.A."/>
            <person name="Sharon I."/>
            <person name="Castelle C.J."/>
            <person name="Probst A.J."/>
            <person name="Thomas B.C."/>
            <person name="Singh A."/>
            <person name="Wilkins M.J."/>
            <person name="Karaoz U."/>
            <person name="Brodie E.L."/>
            <person name="Williams K.H."/>
            <person name="Hubbard S.S."/>
            <person name="Banfield J.F."/>
        </authorList>
    </citation>
    <scope>NUCLEOTIDE SEQUENCE [LARGE SCALE GENOMIC DNA]</scope>
</reference>
<dbReference type="InterPro" id="IPR029060">
    <property type="entry name" value="PIN-like_dom_sf"/>
</dbReference>
<dbReference type="EC" id="3.1.-.-" evidence="8"/>
<dbReference type="Gene3D" id="3.40.50.1010">
    <property type="entry name" value="5'-nuclease"/>
    <property type="match status" value="1"/>
</dbReference>
<keyword evidence="3 8" id="KW-0540">Nuclease</keyword>
<dbReference type="STRING" id="1797589.A2784_00485"/>
<evidence type="ECO:0000313" key="11">
    <source>
        <dbReference type="Proteomes" id="UP000177324"/>
    </source>
</evidence>
<evidence type="ECO:0000256" key="6">
    <source>
        <dbReference type="ARBA" id="ARBA00022842"/>
    </source>
</evidence>
<evidence type="ECO:0000313" key="10">
    <source>
        <dbReference type="EMBL" id="OGY17949.1"/>
    </source>
</evidence>
<comment type="caution">
    <text evidence="10">The sequence shown here is derived from an EMBL/GenBank/DDBJ whole genome shotgun (WGS) entry which is preliminary data.</text>
</comment>
<dbReference type="CDD" id="cd18753">
    <property type="entry name" value="PIN_VapC4-5_FitB-like"/>
    <property type="match status" value="1"/>
</dbReference>
<dbReference type="PANTHER" id="PTHR33653">
    <property type="entry name" value="RIBONUCLEASE VAPC2"/>
    <property type="match status" value="1"/>
</dbReference>
<keyword evidence="4 8" id="KW-0479">Metal-binding</keyword>
<comment type="function">
    <text evidence="8">Toxic component of a toxin-antitoxin (TA) system. An RNase.</text>
</comment>
<dbReference type="SUPFAM" id="SSF88723">
    <property type="entry name" value="PIN domain-like"/>
    <property type="match status" value="1"/>
</dbReference>
<name>A0A1G1VRC8_9BACT</name>
<dbReference type="HAMAP" id="MF_00265">
    <property type="entry name" value="VapC_Nob1"/>
    <property type="match status" value="1"/>
</dbReference>
<evidence type="ECO:0000256" key="1">
    <source>
        <dbReference type="ARBA" id="ARBA00001946"/>
    </source>
</evidence>
<evidence type="ECO:0000256" key="3">
    <source>
        <dbReference type="ARBA" id="ARBA00022722"/>
    </source>
</evidence>
<accession>A0A1G1VRC8</accession>
<evidence type="ECO:0000256" key="8">
    <source>
        <dbReference type="HAMAP-Rule" id="MF_00265"/>
    </source>
</evidence>
<dbReference type="InterPro" id="IPR022907">
    <property type="entry name" value="VapC_family"/>
</dbReference>
<proteinExistence type="inferred from homology"/>
<evidence type="ECO:0000256" key="2">
    <source>
        <dbReference type="ARBA" id="ARBA00022649"/>
    </source>
</evidence>
<gene>
    <name evidence="8" type="primary">vapC</name>
    <name evidence="10" type="ORF">A2784_00485</name>
</gene>
<dbReference type="GO" id="GO:0000287">
    <property type="term" value="F:magnesium ion binding"/>
    <property type="evidence" value="ECO:0007669"/>
    <property type="project" value="UniProtKB-UniRule"/>
</dbReference>
<keyword evidence="2 8" id="KW-1277">Toxin-antitoxin system</keyword>